<evidence type="ECO:0000313" key="2">
    <source>
        <dbReference type="Proteomes" id="UP000002089"/>
    </source>
</evidence>
<dbReference type="KEGG" id="vg:5687505"/>
<reference evidence="1 2" key="1">
    <citation type="journal article" date="2006" name="J. Bacteriol.">
        <title>Genomic analysis of Pseudomonas aeruginosa phages LKD16 and LKA1: establishment of the phiKMV subgroup within the T7 supergroup.</title>
        <authorList>
            <person name="Ceyssens P.J."/>
            <person name="Lavigne R."/>
            <person name="Mattheus W."/>
            <person name="Chibeu A."/>
            <person name="Hertveldt K."/>
            <person name="Mast J."/>
            <person name="Robben J."/>
            <person name="Volckaert G."/>
        </authorList>
    </citation>
    <scope>NUCLEOTIDE SEQUENCE</scope>
</reference>
<accession>Q0E613</accession>
<dbReference type="RefSeq" id="YP_001522842.1">
    <property type="nucleotide sequence ID" value="NC_009936.1"/>
</dbReference>
<dbReference type="OrthoDB" id="29087at10239"/>
<name>Q0E613_9CAUD</name>
<dbReference type="GeneID" id="5687505"/>
<protein>
    <submittedName>
        <fullName evidence="1">Uncharacterized protein</fullName>
    </submittedName>
</protein>
<dbReference type="Proteomes" id="UP000002089">
    <property type="component" value="Segment"/>
</dbReference>
<organism evidence="1 2">
    <name type="scientific">Pseudomonas phage LKA1</name>
    <dbReference type="NCBI Taxonomy" id="386793"/>
    <lineage>
        <taxon>Viruses</taxon>
        <taxon>Duplodnaviria</taxon>
        <taxon>Heunggongvirae</taxon>
        <taxon>Uroviricota</taxon>
        <taxon>Caudoviricetes</taxon>
        <taxon>Autographivirales</taxon>
        <taxon>Autoscriptoviridae</taxon>
        <taxon>Stubburvirus</taxon>
        <taxon>Stubburvirus LKA1</taxon>
    </lineage>
</organism>
<sequence length="50" mass="5691">MRNERQANIALAKQVESKYDKAQRIMQTPQPFAFRLAALNASDSNPGKVW</sequence>
<evidence type="ECO:0000313" key="1">
    <source>
        <dbReference type="EMBL" id="CAK24969.1"/>
    </source>
</evidence>
<keyword evidence="2" id="KW-1185">Reference proteome</keyword>
<proteinExistence type="predicted"/>
<dbReference type="EMBL" id="AM265639">
    <property type="protein sequence ID" value="CAK24969.1"/>
    <property type="molecule type" value="Genomic_DNA"/>
</dbReference>